<evidence type="ECO:0000256" key="13">
    <source>
        <dbReference type="PIRSR" id="PIRSR001400-1"/>
    </source>
</evidence>
<feature type="binding site" evidence="14">
    <location>
        <position position="163"/>
    </location>
    <ligand>
        <name>substrate</name>
    </ligand>
</feature>
<comment type="cofactor">
    <cofactor evidence="12">
        <name>Mg(2+)</name>
        <dbReference type="ChEBI" id="CHEBI:18420"/>
    </cofactor>
    <text evidence="12">Binds a second Mg(2+) ion via substrate during catalysis.</text>
</comment>
<comment type="function">
    <text evidence="11 12">Catalyzes the reversible conversion of 2-phosphoglycerate (2-PG) into phosphoenolpyruvate (PEP). It is essential for the degradation of carbohydrates via glycolysis.</text>
</comment>
<dbReference type="SFLD" id="SFLDS00001">
    <property type="entry name" value="Enolase"/>
    <property type="match status" value="1"/>
</dbReference>
<evidence type="ECO:0000313" key="19">
    <source>
        <dbReference type="Proteomes" id="UP000229433"/>
    </source>
</evidence>
<reference evidence="18 19" key="1">
    <citation type="submission" date="2017-08" db="EMBL/GenBank/DDBJ databases">
        <title>The whole genome shortgun sequences of strain Leeuwenhoekiella nanhaiensis G18 from the South China Sea.</title>
        <authorList>
            <person name="Liu Q."/>
        </authorList>
    </citation>
    <scope>NUCLEOTIDE SEQUENCE [LARGE SCALE GENOMIC DNA]</scope>
    <source>
        <strain evidence="18 19">G18</strain>
    </source>
</reference>
<feature type="domain" description="Enolase N-terminal" evidence="17">
    <location>
        <begin position="4"/>
        <end position="133"/>
    </location>
</feature>
<comment type="cofactor">
    <cofactor evidence="15">
        <name>Mg(2+)</name>
        <dbReference type="ChEBI" id="CHEBI:18420"/>
    </cofactor>
    <text evidence="15">Mg(2+) is required for catalysis and for stabilizing the dimer.</text>
</comment>
<keyword evidence="6 12" id="KW-0964">Secreted</keyword>
<sequence>MSIIINIHARQILDSRGNPTVEVDVVTENGVLGRAAVPSGASTGEHEAVELRDGGKDYMGKGVLKAVDNVNAVIAQELLGVSVFEQNLIDQTMIELDGTPNKSKLGANAILGVSLAVAKAAANELNMPLYRYVGGVSANTLPVPMMNIINGGSHSDAPIAFQEFMVMPVKAKNFTHAMQMGTEIFHNLKKVLHDRGLSTAVGDEGGFAPTLEGTEDAIESIQKAVENAGYRFGEEVMIALDCASAEFYVDGKYDYTKFEGDKGVVRTSEEQAEYLAELASKYPIISIEDGMDENDWEGWKSLTEKIGDKVQLVGDDLFVTNVERLSRGIENGIANSILIKVNQIGTLTETIAAVNMAHNAGYTSVMSHRSGETEDNTIADLAVALNTGQIKTGSASRSDRMAKYNQLLRIEEELGSVAYFPKEKAFKVK</sequence>
<dbReference type="SUPFAM" id="SSF54826">
    <property type="entry name" value="Enolase N-terminal domain-like"/>
    <property type="match status" value="1"/>
</dbReference>
<evidence type="ECO:0000256" key="6">
    <source>
        <dbReference type="ARBA" id="ARBA00022525"/>
    </source>
</evidence>
<protein>
    <recommendedName>
        <fullName evidence="4 12">Enolase</fullName>
        <ecNumber evidence="3 12">4.2.1.11</ecNumber>
    </recommendedName>
    <alternativeName>
        <fullName evidence="12">2-phospho-D-glycerate hydro-lyase</fullName>
    </alternativeName>
    <alternativeName>
        <fullName evidence="12">2-phosphoglycerate dehydratase</fullName>
    </alternativeName>
</protein>
<feature type="domain" description="Enolase C-terminal TIM barrel" evidence="16">
    <location>
        <begin position="138"/>
        <end position="428"/>
    </location>
</feature>
<keyword evidence="8 12" id="KW-0460">Magnesium</keyword>
<dbReference type="InterPro" id="IPR029017">
    <property type="entry name" value="Enolase-like_N"/>
</dbReference>
<dbReference type="Pfam" id="PF03952">
    <property type="entry name" value="Enolase_N"/>
    <property type="match status" value="1"/>
</dbReference>
<proteinExistence type="inferred from homology"/>
<dbReference type="SUPFAM" id="SSF51604">
    <property type="entry name" value="Enolase C-terminal domain-like"/>
    <property type="match status" value="1"/>
</dbReference>
<keyword evidence="7 12" id="KW-0479">Metal-binding</keyword>
<dbReference type="PANTHER" id="PTHR11902">
    <property type="entry name" value="ENOLASE"/>
    <property type="match status" value="1"/>
</dbReference>
<feature type="binding site" evidence="12">
    <location>
        <position position="340"/>
    </location>
    <ligand>
        <name>(2R)-2-phosphoglycerate</name>
        <dbReference type="ChEBI" id="CHEBI:58289"/>
    </ligand>
</feature>
<dbReference type="GO" id="GO:0000287">
    <property type="term" value="F:magnesium ion binding"/>
    <property type="evidence" value="ECO:0007669"/>
    <property type="project" value="UniProtKB-UniRule"/>
</dbReference>
<dbReference type="HAMAP" id="MF_00318">
    <property type="entry name" value="Enolase"/>
    <property type="match status" value="1"/>
</dbReference>
<dbReference type="SFLD" id="SFLDF00002">
    <property type="entry name" value="enolase"/>
    <property type="match status" value="1"/>
</dbReference>
<evidence type="ECO:0000259" key="17">
    <source>
        <dbReference type="SMART" id="SM01193"/>
    </source>
</evidence>
<evidence type="ECO:0000256" key="14">
    <source>
        <dbReference type="PIRSR" id="PIRSR001400-2"/>
    </source>
</evidence>
<keyword evidence="19" id="KW-1185">Reference proteome</keyword>
<keyword evidence="18" id="KW-0670">Pyruvate</keyword>
<evidence type="ECO:0000256" key="5">
    <source>
        <dbReference type="ARBA" id="ARBA00022490"/>
    </source>
</evidence>
<feature type="binding site" evidence="14">
    <location>
        <position position="154"/>
    </location>
    <ligand>
        <name>substrate</name>
    </ligand>
</feature>
<dbReference type="FunFam" id="3.20.20.120:FF:000001">
    <property type="entry name" value="Enolase"/>
    <property type="match status" value="1"/>
</dbReference>
<comment type="catalytic activity">
    <reaction evidence="12">
        <text>(2R)-2-phosphoglycerate = phosphoenolpyruvate + H2O</text>
        <dbReference type="Rhea" id="RHEA:10164"/>
        <dbReference type="ChEBI" id="CHEBI:15377"/>
        <dbReference type="ChEBI" id="CHEBI:58289"/>
        <dbReference type="ChEBI" id="CHEBI:58702"/>
        <dbReference type="EC" id="4.2.1.11"/>
    </reaction>
</comment>
<comment type="subcellular location">
    <subcellularLocation>
        <location evidence="12">Cytoplasm</location>
    </subcellularLocation>
    <subcellularLocation>
        <location evidence="12">Secreted</location>
    </subcellularLocation>
    <subcellularLocation>
        <location evidence="12">Cell surface</location>
    </subcellularLocation>
    <text evidence="12">Fractions of enolase are present in both the cytoplasm and on the cell surface.</text>
</comment>
<dbReference type="InterPro" id="IPR036849">
    <property type="entry name" value="Enolase-like_C_sf"/>
</dbReference>
<feature type="binding site" evidence="12">
    <location>
        <position position="370"/>
    </location>
    <ligand>
        <name>(2R)-2-phosphoglycerate</name>
        <dbReference type="ChEBI" id="CHEBI:58289"/>
    </ligand>
</feature>
<feature type="binding site" evidence="12 15">
    <location>
        <position position="315"/>
    </location>
    <ligand>
        <name>Mg(2+)</name>
        <dbReference type="ChEBI" id="CHEBI:18420"/>
    </ligand>
</feature>
<gene>
    <name evidence="12" type="primary">eno</name>
    <name evidence="18" type="ORF">CJ305_09285</name>
</gene>
<dbReference type="GO" id="GO:0009986">
    <property type="term" value="C:cell surface"/>
    <property type="evidence" value="ECO:0007669"/>
    <property type="project" value="UniProtKB-SubCell"/>
</dbReference>
<evidence type="ECO:0000256" key="10">
    <source>
        <dbReference type="ARBA" id="ARBA00023239"/>
    </source>
</evidence>
<accession>A0A2G1VRU9</accession>
<evidence type="ECO:0000256" key="3">
    <source>
        <dbReference type="ARBA" id="ARBA00012058"/>
    </source>
</evidence>
<dbReference type="GO" id="GO:0005576">
    <property type="term" value="C:extracellular region"/>
    <property type="evidence" value="ECO:0007669"/>
    <property type="project" value="UniProtKB-SubCell"/>
</dbReference>
<dbReference type="PANTHER" id="PTHR11902:SF1">
    <property type="entry name" value="ENOLASE"/>
    <property type="match status" value="1"/>
</dbReference>
<evidence type="ECO:0000256" key="2">
    <source>
        <dbReference type="ARBA" id="ARBA00009604"/>
    </source>
</evidence>
<keyword evidence="10 12" id="KW-0456">Lyase</keyword>
<feature type="binding site" evidence="12 15">
    <location>
        <position position="241"/>
    </location>
    <ligand>
        <name>Mg(2+)</name>
        <dbReference type="ChEBI" id="CHEBI:18420"/>
    </ligand>
</feature>
<feature type="binding site" evidence="12">
    <location>
        <position position="391"/>
    </location>
    <ligand>
        <name>(2R)-2-phosphoglycerate</name>
        <dbReference type="ChEBI" id="CHEBI:58289"/>
    </ligand>
</feature>
<dbReference type="Pfam" id="PF00113">
    <property type="entry name" value="Enolase_C"/>
    <property type="match status" value="1"/>
</dbReference>
<dbReference type="SMART" id="SM01192">
    <property type="entry name" value="Enolase_C"/>
    <property type="match status" value="1"/>
</dbReference>
<name>A0A2G1VRU9_9FLAO</name>
<dbReference type="InterPro" id="IPR020809">
    <property type="entry name" value="Enolase_CS"/>
</dbReference>
<dbReference type="GO" id="GO:0000015">
    <property type="term" value="C:phosphopyruvate hydratase complex"/>
    <property type="evidence" value="ECO:0007669"/>
    <property type="project" value="InterPro"/>
</dbReference>
<dbReference type="CDD" id="cd03313">
    <property type="entry name" value="enolase"/>
    <property type="match status" value="1"/>
</dbReference>
<dbReference type="Proteomes" id="UP000229433">
    <property type="component" value="Unassembled WGS sequence"/>
</dbReference>
<evidence type="ECO:0000256" key="11">
    <source>
        <dbReference type="ARBA" id="ARBA00045763"/>
    </source>
</evidence>
<dbReference type="EC" id="4.2.1.11" evidence="3 12"/>
<evidence type="ECO:0000256" key="9">
    <source>
        <dbReference type="ARBA" id="ARBA00023152"/>
    </source>
</evidence>
<feature type="binding site" evidence="12">
    <location>
        <position position="369"/>
    </location>
    <ligand>
        <name>(2R)-2-phosphoglycerate</name>
        <dbReference type="ChEBI" id="CHEBI:58289"/>
    </ligand>
</feature>
<comment type="caution">
    <text evidence="18">The sequence shown here is derived from an EMBL/GenBank/DDBJ whole genome shotgun (WGS) entry which is preliminary data.</text>
</comment>
<feature type="binding site" evidence="12">
    <location>
        <position position="162"/>
    </location>
    <ligand>
        <name>(2R)-2-phosphoglycerate</name>
        <dbReference type="ChEBI" id="CHEBI:58289"/>
    </ligand>
</feature>
<dbReference type="Gene3D" id="3.30.390.10">
    <property type="entry name" value="Enolase-like, N-terminal domain"/>
    <property type="match status" value="1"/>
</dbReference>
<evidence type="ECO:0000256" key="8">
    <source>
        <dbReference type="ARBA" id="ARBA00022842"/>
    </source>
</evidence>
<dbReference type="InterPro" id="IPR020810">
    <property type="entry name" value="Enolase_C"/>
</dbReference>
<dbReference type="InterPro" id="IPR000941">
    <property type="entry name" value="Enolase"/>
</dbReference>
<evidence type="ECO:0000313" key="18">
    <source>
        <dbReference type="EMBL" id="PHQ29503.1"/>
    </source>
</evidence>
<evidence type="ECO:0000256" key="7">
    <source>
        <dbReference type="ARBA" id="ARBA00022723"/>
    </source>
</evidence>
<comment type="pathway">
    <text evidence="1 12">Carbohydrate degradation; glycolysis; pyruvate from D-glyceraldehyde 3-phosphate: step 4/5.</text>
</comment>
<dbReference type="FunFam" id="3.30.390.10:FF:000001">
    <property type="entry name" value="Enolase"/>
    <property type="match status" value="1"/>
</dbReference>
<feature type="binding site" evidence="12 15">
    <location>
        <position position="288"/>
    </location>
    <ligand>
        <name>Mg(2+)</name>
        <dbReference type="ChEBI" id="CHEBI:18420"/>
    </ligand>
</feature>
<keyword evidence="5 12" id="KW-0963">Cytoplasm</keyword>
<feature type="active site" description="Proton donor" evidence="12 13">
    <location>
        <position position="204"/>
    </location>
</feature>
<dbReference type="Gene3D" id="3.20.20.120">
    <property type="entry name" value="Enolase-like C-terminal domain"/>
    <property type="match status" value="1"/>
</dbReference>
<organism evidence="18 19">
    <name type="scientific">Leeuwenhoekiella nanhaiensis</name>
    <dbReference type="NCBI Taxonomy" id="1655491"/>
    <lineage>
        <taxon>Bacteria</taxon>
        <taxon>Pseudomonadati</taxon>
        <taxon>Bacteroidota</taxon>
        <taxon>Flavobacteriia</taxon>
        <taxon>Flavobacteriales</taxon>
        <taxon>Flavobacteriaceae</taxon>
        <taxon>Leeuwenhoekiella</taxon>
    </lineage>
</organism>
<dbReference type="PIRSF" id="PIRSF001400">
    <property type="entry name" value="Enolase"/>
    <property type="match status" value="1"/>
</dbReference>
<evidence type="ECO:0000256" key="12">
    <source>
        <dbReference type="HAMAP-Rule" id="MF_00318"/>
    </source>
</evidence>
<evidence type="ECO:0000256" key="15">
    <source>
        <dbReference type="PIRSR" id="PIRSR001400-3"/>
    </source>
</evidence>
<dbReference type="GO" id="GO:0006096">
    <property type="term" value="P:glycolytic process"/>
    <property type="evidence" value="ECO:0007669"/>
    <property type="project" value="UniProtKB-UniRule"/>
</dbReference>
<dbReference type="PRINTS" id="PR00148">
    <property type="entry name" value="ENOLASE"/>
</dbReference>
<evidence type="ECO:0000256" key="1">
    <source>
        <dbReference type="ARBA" id="ARBA00005031"/>
    </source>
</evidence>
<dbReference type="RefSeq" id="WP_099645998.1">
    <property type="nucleotide sequence ID" value="NZ_KZ319290.1"/>
</dbReference>
<keyword evidence="9 12" id="KW-0324">Glycolysis</keyword>
<comment type="similarity">
    <text evidence="2 12">Belongs to the enolase family.</text>
</comment>
<feature type="binding site" evidence="14">
    <location>
        <position position="391"/>
    </location>
    <ligand>
        <name>substrate</name>
    </ligand>
</feature>
<dbReference type="OrthoDB" id="9804716at2"/>
<dbReference type="SMART" id="SM01193">
    <property type="entry name" value="Enolase_N"/>
    <property type="match status" value="1"/>
</dbReference>
<feature type="binding site" evidence="14">
    <location>
        <begin position="367"/>
        <end position="370"/>
    </location>
    <ligand>
        <name>substrate</name>
    </ligand>
</feature>
<dbReference type="SFLD" id="SFLDG00178">
    <property type="entry name" value="enolase"/>
    <property type="match status" value="1"/>
</dbReference>
<dbReference type="InterPro" id="IPR020811">
    <property type="entry name" value="Enolase_N"/>
</dbReference>
<feature type="binding site" evidence="14">
    <location>
        <position position="288"/>
    </location>
    <ligand>
        <name>substrate</name>
    </ligand>
</feature>
<evidence type="ECO:0000259" key="16">
    <source>
        <dbReference type="SMART" id="SM01192"/>
    </source>
</evidence>
<dbReference type="GO" id="GO:0004634">
    <property type="term" value="F:phosphopyruvate hydratase activity"/>
    <property type="evidence" value="ECO:0007669"/>
    <property type="project" value="UniProtKB-UniRule"/>
</dbReference>
<feature type="active site" description="Proton acceptor" evidence="12 13">
    <location>
        <position position="340"/>
    </location>
</feature>
<feature type="binding site" evidence="14">
    <location>
        <position position="315"/>
    </location>
    <ligand>
        <name>substrate</name>
    </ligand>
</feature>
<dbReference type="NCBIfam" id="TIGR01060">
    <property type="entry name" value="eno"/>
    <property type="match status" value="1"/>
</dbReference>
<dbReference type="PROSITE" id="PS00164">
    <property type="entry name" value="ENOLASE"/>
    <property type="match status" value="1"/>
</dbReference>
<evidence type="ECO:0000256" key="4">
    <source>
        <dbReference type="ARBA" id="ARBA00017068"/>
    </source>
</evidence>
<dbReference type="AlphaFoldDB" id="A0A2G1VRU9"/>
<dbReference type="UniPathway" id="UPA00109">
    <property type="reaction ID" value="UER00187"/>
</dbReference>
<dbReference type="EMBL" id="NQXA01000004">
    <property type="protein sequence ID" value="PHQ29503.1"/>
    <property type="molecule type" value="Genomic_DNA"/>
</dbReference>